<feature type="region of interest" description="Disordered" evidence="1">
    <location>
        <begin position="1"/>
        <end position="21"/>
    </location>
</feature>
<evidence type="ECO:0000313" key="3">
    <source>
        <dbReference type="EMBL" id="KIM86042.1"/>
    </source>
</evidence>
<sequence length="200" mass="21716">MMTFCVEDFDREQEHDEMTQDLRLASPPKLYLDRDFDTSASTSSSTSTTTTTITVPTLSTSSTFLSSSTSITTVALPTTSIPPASTSTLFIPAATTTSALPTKSPKCVIQYVSHLTIPHIQTPETNFEPPSLPRFFSNKGEVTSVFTVVSLVGLAVLITLVTTCIRRRRAEKFDRDVAEAIMQAAATSHSANFDDYGYGI</sequence>
<accession>A0A0C3C8L0</accession>
<gene>
    <name evidence="3" type="ORF">PILCRDRAFT_5115</name>
</gene>
<keyword evidence="2" id="KW-1133">Transmembrane helix</keyword>
<proteinExistence type="predicted"/>
<dbReference type="HOGENOM" id="CLU_1366715_0_0_1"/>
<keyword evidence="2" id="KW-0812">Transmembrane</keyword>
<keyword evidence="4" id="KW-1185">Reference proteome</keyword>
<evidence type="ECO:0000256" key="1">
    <source>
        <dbReference type="SAM" id="MobiDB-lite"/>
    </source>
</evidence>
<evidence type="ECO:0008006" key="5">
    <source>
        <dbReference type="Google" id="ProtNLM"/>
    </source>
</evidence>
<dbReference type="OrthoDB" id="3061309at2759"/>
<reference evidence="4" key="2">
    <citation type="submission" date="2015-01" db="EMBL/GenBank/DDBJ databases">
        <title>Evolutionary Origins and Diversification of the Mycorrhizal Mutualists.</title>
        <authorList>
            <consortium name="DOE Joint Genome Institute"/>
            <consortium name="Mycorrhizal Genomics Consortium"/>
            <person name="Kohler A."/>
            <person name="Kuo A."/>
            <person name="Nagy L.G."/>
            <person name="Floudas D."/>
            <person name="Copeland A."/>
            <person name="Barry K.W."/>
            <person name="Cichocki N."/>
            <person name="Veneault-Fourrey C."/>
            <person name="LaButti K."/>
            <person name="Lindquist E.A."/>
            <person name="Lipzen A."/>
            <person name="Lundell T."/>
            <person name="Morin E."/>
            <person name="Murat C."/>
            <person name="Riley R."/>
            <person name="Ohm R."/>
            <person name="Sun H."/>
            <person name="Tunlid A."/>
            <person name="Henrissat B."/>
            <person name="Grigoriev I.V."/>
            <person name="Hibbett D.S."/>
            <person name="Martin F."/>
        </authorList>
    </citation>
    <scope>NUCLEOTIDE SEQUENCE [LARGE SCALE GENOMIC DNA]</scope>
    <source>
        <strain evidence="4">F 1598</strain>
    </source>
</reference>
<reference evidence="3 4" key="1">
    <citation type="submission" date="2014-04" db="EMBL/GenBank/DDBJ databases">
        <authorList>
            <consortium name="DOE Joint Genome Institute"/>
            <person name="Kuo A."/>
            <person name="Tarkka M."/>
            <person name="Buscot F."/>
            <person name="Kohler A."/>
            <person name="Nagy L.G."/>
            <person name="Floudas D."/>
            <person name="Copeland A."/>
            <person name="Barry K.W."/>
            <person name="Cichocki N."/>
            <person name="Veneault-Fourrey C."/>
            <person name="LaButti K."/>
            <person name="Lindquist E.A."/>
            <person name="Lipzen A."/>
            <person name="Lundell T."/>
            <person name="Morin E."/>
            <person name="Murat C."/>
            <person name="Sun H."/>
            <person name="Tunlid A."/>
            <person name="Henrissat B."/>
            <person name="Grigoriev I.V."/>
            <person name="Hibbett D.S."/>
            <person name="Martin F."/>
            <person name="Nordberg H.P."/>
            <person name="Cantor M.N."/>
            <person name="Hua S.X."/>
        </authorList>
    </citation>
    <scope>NUCLEOTIDE SEQUENCE [LARGE SCALE GENOMIC DNA]</scope>
    <source>
        <strain evidence="3 4">F 1598</strain>
    </source>
</reference>
<dbReference type="AlphaFoldDB" id="A0A0C3C8L0"/>
<organism evidence="3 4">
    <name type="scientific">Piloderma croceum (strain F 1598)</name>
    <dbReference type="NCBI Taxonomy" id="765440"/>
    <lineage>
        <taxon>Eukaryota</taxon>
        <taxon>Fungi</taxon>
        <taxon>Dikarya</taxon>
        <taxon>Basidiomycota</taxon>
        <taxon>Agaricomycotina</taxon>
        <taxon>Agaricomycetes</taxon>
        <taxon>Agaricomycetidae</taxon>
        <taxon>Atheliales</taxon>
        <taxon>Atheliaceae</taxon>
        <taxon>Piloderma</taxon>
    </lineage>
</organism>
<protein>
    <recommendedName>
        <fullName evidence="5">REJ domain-containing protein</fullName>
    </recommendedName>
</protein>
<dbReference type="EMBL" id="KN832983">
    <property type="protein sequence ID" value="KIM86042.1"/>
    <property type="molecule type" value="Genomic_DNA"/>
</dbReference>
<evidence type="ECO:0000313" key="4">
    <source>
        <dbReference type="Proteomes" id="UP000054166"/>
    </source>
</evidence>
<keyword evidence="2" id="KW-0472">Membrane</keyword>
<dbReference type="InParanoid" id="A0A0C3C8L0"/>
<dbReference type="Proteomes" id="UP000054166">
    <property type="component" value="Unassembled WGS sequence"/>
</dbReference>
<name>A0A0C3C8L0_PILCF</name>
<dbReference type="STRING" id="765440.A0A0C3C8L0"/>
<evidence type="ECO:0000256" key="2">
    <source>
        <dbReference type="SAM" id="Phobius"/>
    </source>
</evidence>
<feature type="transmembrane region" description="Helical" evidence="2">
    <location>
        <begin position="145"/>
        <end position="165"/>
    </location>
</feature>